<proteinExistence type="predicted"/>
<keyword evidence="3" id="KW-1185">Reference proteome</keyword>
<dbReference type="Pfam" id="PF05641">
    <property type="entry name" value="Agenet"/>
    <property type="match status" value="3"/>
</dbReference>
<dbReference type="EMBL" id="VOIH02000002">
    <property type="protein sequence ID" value="KAF3453934.1"/>
    <property type="molecule type" value="Genomic_DNA"/>
</dbReference>
<dbReference type="AlphaFoldDB" id="A0A8K0MQ04"/>
<dbReference type="PANTHER" id="PTHR31917">
    <property type="entry name" value="AGENET DOMAIN-CONTAINING PROTEIN-RELATED"/>
    <property type="match status" value="1"/>
</dbReference>
<name>A0A8K0MQ04_9ROSA</name>
<protein>
    <recommendedName>
        <fullName evidence="1">Agenet domain-containing protein</fullName>
    </recommendedName>
</protein>
<organism evidence="2 3">
    <name type="scientific">Rhamnella rubrinervis</name>
    <dbReference type="NCBI Taxonomy" id="2594499"/>
    <lineage>
        <taxon>Eukaryota</taxon>
        <taxon>Viridiplantae</taxon>
        <taxon>Streptophyta</taxon>
        <taxon>Embryophyta</taxon>
        <taxon>Tracheophyta</taxon>
        <taxon>Spermatophyta</taxon>
        <taxon>Magnoliopsida</taxon>
        <taxon>eudicotyledons</taxon>
        <taxon>Gunneridae</taxon>
        <taxon>Pentapetalae</taxon>
        <taxon>rosids</taxon>
        <taxon>fabids</taxon>
        <taxon>Rosales</taxon>
        <taxon>Rhamnaceae</taxon>
        <taxon>rhamnoid group</taxon>
        <taxon>Rhamneae</taxon>
        <taxon>Rhamnella</taxon>
    </lineage>
</organism>
<dbReference type="Gene3D" id="2.30.30.140">
    <property type="match status" value="2"/>
</dbReference>
<feature type="domain" description="Agenet" evidence="1">
    <location>
        <begin position="87"/>
        <end position="143"/>
    </location>
</feature>
<reference evidence="2" key="1">
    <citation type="submission" date="2020-03" db="EMBL/GenBank/DDBJ databases">
        <title>A high-quality chromosome-level genome assembly of a woody plant with both climbing and erect habits, Rhamnella rubrinervis.</title>
        <authorList>
            <person name="Lu Z."/>
            <person name="Yang Y."/>
            <person name="Zhu X."/>
            <person name="Sun Y."/>
        </authorList>
    </citation>
    <scope>NUCLEOTIDE SEQUENCE</scope>
    <source>
        <strain evidence="2">BYM</strain>
        <tissue evidence="2">Leaf</tissue>
    </source>
</reference>
<feature type="domain" description="Agenet" evidence="1">
    <location>
        <begin position="15"/>
        <end position="85"/>
    </location>
</feature>
<accession>A0A8K0MQ04</accession>
<dbReference type="InterPro" id="IPR008395">
    <property type="entry name" value="Agenet-like_dom"/>
</dbReference>
<evidence type="ECO:0000313" key="2">
    <source>
        <dbReference type="EMBL" id="KAF3453934.1"/>
    </source>
</evidence>
<evidence type="ECO:0000313" key="3">
    <source>
        <dbReference type="Proteomes" id="UP000796880"/>
    </source>
</evidence>
<feature type="domain" description="Agenet" evidence="1">
    <location>
        <begin position="245"/>
        <end position="301"/>
    </location>
</feature>
<dbReference type="OrthoDB" id="2020707at2759"/>
<dbReference type="PANTHER" id="PTHR31917:SF147">
    <property type="entry name" value="AGENET DOMAIN-CONTAINING PROTEIN"/>
    <property type="match status" value="1"/>
</dbReference>
<dbReference type="Proteomes" id="UP000796880">
    <property type="component" value="Unassembled WGS sequence"/>
</dbReference>
<dbReference type="CDD" id="cd20406">
    <property type="entry name" value="Tudor_Agenet_AtDUF_rpt2_4"/>
    <property type="match status" value="2"/>
</dbReference>
<dbReference type="CDD" id="cd20405">
    <property type="entry name" value="Tudor_Agenet_AtDUF_rpt1_3"/>
    <property type="match status" value="2"/>
</dbReference>
<evidence type="ECO:0000259" key="1">
    <source>
        <dbReference type="SMART" id="SM00743"/>
    </source>
</evidence>
<sequence length="310" mass="35411">MPRKPKPFPISSNTSFFEPGSTVEVSPDEPGFHGSFYLATIISPCRSGSFLVEYKTLVGNSSEGSEPLREVVSLAELRPLPPPETKWDFRVGGEVEAYYNDGWWEGVVKKDLGNGKFAVFFEDSEEQIVFTKKDLRLHRNWVNGKWVPPFEDSESEEGKIVPVTMKCNKETRPERFSKGTIVEVSSDEDGFQGAWFTATVLEAAEKDKFLVEYQSLTTDDESEFAREEIDILHIRPAPPETFVVGRFDLLDEVDALYNDGWWLGIISKVLRGSKYEVYFRDTKEAMVFQHSELRLHQDWIGGKWVMASRI</sequence>
<comment type="caution">
    <text evidence="2">The sequence shown here is derived from an EMBL/GenBank/DDBJ whole genome shotgun (WGS) entry which is preliminary data.</text>
</comment>
<dbReference type="SMART" id="SM00743">
    <property type="entry name" value="Agenet"/>
    <property type="match status" value="4"/>
</dbReference>
<gene>
    <name evidence="2" type="ORF">FNV43_RR04375</name>
</gene>
<dbReference type="InterPro" id="IPR014002">
    <property type="entry name" value="Agenet_dom_plant"/>
</dbReference>
<feature type="domain" description="Agenet" evidence="1">
    <location>
        <begin position="174"/>
        <end position="242"/>
    </location>
</feature>